<comment type="caution">
    <text evidence="4">The sequence shown here is derived from an EMBL/GenBank/DDBJ whole genome shotgun (WGS) entry which is preliminary data.</text>
</comment>
<accession>A0A2A2L0X4</accession>
<evidence type="ECO:0000313" key="4">
    <source>
        <dbReference type="EMBL" id="PAV79743.1"/>
    </source>
</evidence>
<evidence type="ECO:0000256" key="2">
    <source>
        <dbReference type="SAM" id="Phobius"/>
    </source>
</evidence>
<keyword evidence="3" id="KW-0732">Signal</keyword>
<evidence type="ECO:0000256" key="3">
    <source>
        <dbReference type="SAM" id="SignalP"/>
    </source>
</evidence>
<organism evidence="4 5">
    <name type="scientific">Diploscapter pachys</name>
    <dbReference type="NCBI Taxonomy" id="2018661"/>
    <lineage>
        <taxon>Eukaryota</taxon>
        <taxon>Metazoa</taxon>
        <taxon>Ecdysozoa</taxon>
        <taxon>Nematoda</taxon>
        <taxon>Chromadorea</taxon>
        <taxon>Rhabditida</taxon>
        <taxon>Rhabditina</taxon>
        <taxon>Rhabditomorpha</taxon>
        <taxon>Rhabditoidea</taxon>
        <taxon>Rhabditidae</taxon>
        <taxon>Diploscapter</taxon>
    </lineage>
</organism>
<keyword evidence="2" id="KW-1133">Transmembrane helix</keyword>
<proteinExistence type="predicted"/>
<reference evidence="4 5" key="1">
    <citation type="journal article" date="2017" name="Curr. Biol.">
        <title>Genome architecture and evolution of a unichromosomal asexual nematode.</title>
        <authorList>
            <person name="Fradin H."/>
            <person name="Zegar C."/>
            <person name="Gutwein M."/>
            <person name="Lucas J."/>
            <person name="Kovtun M."/>
            <person name="Corcoran D."/>
            <person name="Baugh L.R."/>
            <person name="Kiontke K."/>
            <person name="Gunsalus K."/>
            <person name="Fitch D.H."/>
            <person name="Piano F."/>
        </authorList>
    </citation>
    <scope>NUCLEOTIDE SEQUENCE [LARGE SCALE GENOMIC DNA]</scope>
    <source>
        <strain evidence="4">PF1309</strain>
    </source>
</reference>
<sequence>MQLSSVTITALLTTAVFLVSVEGTSIQPAIFCNPSGTLRHFTHKCECKPHYFGPRCNKFIRGPAVLATSKPSDEEKEDNLDVYPKTLHLSKLRNSHEHSPEEISIDEADTIKFQLLLLFIGFMLCLCAINFYYRIQRHTFRRYVASRLRSLQHEELLNYSSEMRTKCDFPPTYDEYLQSSVMISSNPIHIATQESINEQNMIQRNESELHATNPILDNSQSSNEEDTEKDSPPILYKGSQRFIHV</sequence>
<keyword evidence="2" id="KW-0472">Membrane</keyword>
<gene>
    <name evidence="4" type="ORF">WR25_06573</name>
</gene>
<evidence type="ECO:0008006" key="6">
    <source>
        <dbReference type="Google" id="ProtNLM"/>
    </source>
</evidence>
<name>A0A2A2L0X4_9BILA</name>
<feature type="transmembrane region" description="Helical" evidence="2">
    <location>
        <begin position="113"/>
        <end position="133"/>
    </location>
</feature>
<feature type="region of interest" description="Disordered" evidence="1">
    <location>
        <begin position="214"/>
        <end position="234"/>
    </location>
</feature>
<dbReference type="InterPro" id="IPR002049">
    <property type="entry name" value="LE_dom"/>
</dbReference>
<dbReference type="Proteomes" id="UP000218231">
    <property type="component" value="Unassembled WGS sequence"/>
</dbReference>
<feature type="signal peptide" evidence="3">
    <location>
        <begin position="1"/>
        <end position="23"/>
    </location>
</feature>
<keyword evidence="2" id="KW-0812">Transmembrane</keyword>
<evidence type="ECO:0000313" key="5">
    <source>
        <dbReference type="Proteomes" id="UP000218231"/>
    </source>
</evidence>
<keyword evidence="5" id="KW-1185">Reference proteome</keyword>
<protein>
    <recommendedName>
        <fullName evidence="6">EGF-like domain-containing protein</fullName>
    </recommendedName>
</protein>
<dbReference type="AlphaFoldDB" id="A0A2A2L0X4"/>
<feature type="chain" id="PRO_5012494351" description="EGF-like domain-containing protein" evidence="3">
    <location>
        <begin position="24"/>
        <end position="245"/>
    </location>
</feature>
<dbReference type="CDD" id="cd00055">
    <property type="entry name" value="EGF_Lam"/>
    <property type="match status" value="1"/>
</dbReference>
<dbReference type="EMBL" id="LIAE01007373">
    <property type="protein sequence ID" value="PAV79743.1"/>
    <property type="molecule type" value="Genomic_DNA"/>
</dbReference>
<evidence type="ECO:0000256" key="1">
    <source>
        <dbReference type="SAM" id="MobiDB-lite"/>
    </source>
</evidence>